<organism evidence="2 3">
    <name type="scientific">Frankliniella fusca</name>
    <dbReference type="NCBI Taxonomy" id="407009"/>
    <lineage>
        <taxon>Eukaryota</taxon>
        <taxon>Metazoa</taxon>
        <taxon>Ecdysozoa</taxon>
        <taxon>Arthropoda</taxon>
        <taxon>Hexapoda</taxon>
        <taxon>Insecta</taxon>
        <taxon>Pterygota</taxon>
        <taxon>Neoptera</taxon>
        <taxon>Paraneoptera</taxon>
        <taxon>Thysanoptera</taxon>
        <taxon>Terebrantia</taxon>
        <taxon>Thripoidea</taxon>
        <taxon>Thripidae</taxon>
        <taxon>Frankliniella</taxon>
    </lineage>
</organism>
<comment type="caution">
    <text evidence="2">The sequence shown here is derived from an EMBL/GenBank/DDBJ whole genome shotgun (WGS) entry which is preliminary data.</text>
</comment>
<keyword evidence="3" id="KW-1185">Reference proteome</keyword>
<evidence type="ECO:0000256" key="1">
    <source>
        <dbReference type="SAM" id="MobiDB-lite"/>
    </source>
</evidence>
<feature type="compositionally biased region" description="Low complexity" evidence="1">
    <location>
        <begin position="268"/>
        <end position="300"/>
    </location>
</feature>
<evidence type="ECO:0000313" key="2">
    <source>
        <dbReference type="EMBL" id="KAK3912193.1"/>
    </source>
</evidence>
<protein>
    <submittedName>
        <fullName evidence="2">Venom serine proteinase-like HS120</fullName>
    </submittedName>
</protein>
<dbReference type="EMBL" id="JAHWGI010000292">
    <property type="protein sequence ID" value="KAK3912193.1"/>
    <property type="molecule type" value="Genomic_DNA"/>
</dbReference>
<dbReference type="Proteomes" id="UP001219518">
    <property type="component" value="Unassembled WGS sequence"/>
</dbReference>
<proteinExistence type="predicted"/>
<feature type="region of interest" description="Disordered" evidence="1">
    <location>
        <begin position="248"/>
        <end position="300"/>
    </location>
</feature>
<name>A0AAE1H0F3_9NEOP</name>
<evidence type="ECO:0000313" key="3">
    <source>
        <dbReference type="Proteomes" id="UP001219518"/>
    </source>
</evidence>
<reference evidence="2" key="2">
    <citation type="journal article" date="2023" name="BMC Genomics">
        <title>Pest status, molecular evolution, and epigenetic factors derived from the genome assembly of Frankliniella fusca, a thysanopteran phytovirus vector.</title>
        <authorList>
            <person name="Catto M.A."/>
            <person name="Labadie P.E."/>
            <person name="Jacobson A.L."/>
            <person name="Kennedy G.G."/>
            <person name="Srinivasan R."/>
            <person name="Hunt B.G."/>
        </authorList>
    </citation>
    <scope>NUCLEOTIDE SEQUENCE</scope>
    <source>
        <strain evidence="2">PL_HMW_Pooled</strain>
    </source>
</reference>
<dbReference type="AlphaFoldDB" id="A0AAE1H0F3"/>
<accession>A0AAE1H0F3</accession>
<reference evidence="2" key="1">
    <citation type="submission" date="2021-07" db="EMBL/GenBank/DDBJ databases">
        <authorList>
            <person name="Catto M.A."/>
            <person name="Jacobson A."/>
            <person name="Kennedy G."/>
            <person name="Labadie P."/>
            <person name="Hunt B.G."/>
            <person name="Srinivasan R."/>
        </authorList>
    </citation>
    <scope>NUCLEOTIDE SEQUENCE</scope>
    <source>
        <strain evidence="2">PL_HMW_Pooled</strain>
        <tissue evidence="2">Head</tissue>
    </source>
</reference>
<gene>
    <name evidence="2" type="ORF">KUF71_021763</name>
</gene>
<sequence>MTRPLRLCPAVVATLVLATINPTAFCFQLTKLRGGSVSDVYTPPMVYFKERGNSDISGIMCVGALVSSTEVLTTKECSEKMKSYPANDVRAVSLGKEVAVSCADTRLEPPMLTMIRLEKPLCDKSTQMPKLQLADTEPLKGDICKLFYLKVNEDNKPYIIGTSAAITDGCQNSKSSFNIRGTGNKKLCVQIVNTTDMGDVIFPGFMLTCKDEKKVSGIGFALISLNPSNLQAWSVVGLDKESWYKPQGKECSEVEKPQPQPQPQTELPTCPAATAGPADTDTSTQTAITPGTATSPPASIATAASPSAAVLTVVRPPAREATFLAVAYALLHLVQPLRDAL</sequence>